<dbReference type="Proteomes" id="UP000031982">
    <property type="component" value="Unassembled WGS sequence"/>
</dbReference>
<name>A0ABR5ATQ5_BACBA</name>
<gene>
    <name evidence="1" type="ORF">SD77_0979</name>
</gene>
<protein>
    <recommendedName>
        <fullName evidence="3">Secreted protein</fullName>
    </recommendedName>
</protein>
<keyword evidence="2" id="KW-1185">Reference proteome</keyword>
<dbReference type="EMBL" id="JXLP01000011">
    <property type="protein sequence ID" value="KIL78000.1"/>
    <property type="molecule type" value="Genomic_DNA"/>
</dbReference>
<evidence type="ECO:0000313" key="1">
    <source>
        <dbReference type="EMBL" id="KIL78000.1"/>
    </source>
</evidence>
<evidence type="ECO:0000313" key="2">
    <source>
        <dbReference type="Proteomes" id="UP000031982"/>
    </source>
</evidence>
<proteinExistence type="predicted"/>
<accession>A0ABR5ATQ5</accession>
<reference evidence="1 2" key="1">
    <citation type="submission" date="2015-01" db="EMBL/GenBank/DDBJ databases">
        <title>Genome Assembly of Bacillus badius MTCC 1458.</title>
        <authorList>
            <person name="Verma A."/>
            <person name="Khatri I."/>
            <person name="Mual P."/>
            <person name="Subramanian S."/>
            <person name="Krishnamurthi S."/>
        </authorList>
    </citation>
    <scope>NUCLEOTIDE SEQUENCE [LARGE SCALE GENOMIC DNA]</scope>
    <source>
        <strain evidence="1 2">MTCC 1458</strain>
    </source>
</reference>
<sequence length="69" mass="7750">MTFWAGPFSSLKRALFASVRAVPAGASAFLPISREKSSHFLHQFLFSSRMGQHFFLIKGLFHEFPADCS</sequence>
<evidence type="ECO:0008006" key="3">
    <source>
        <dbReference type="Google" id="ProtNLM"/>
    </source>
</evidence>
<comment type="caution">
    <text evidence="1">The sequence shown here is derived from an EMBL/GenBank/DDBJ whole genome shotgun (WGS) entry which is preliminary data.</text>
</comment>
<organism evidence="1 2">
    <name type="scientific">Bacillus badius</name>
    <dbReference type="NCBI Taxonomy" id="1455"/>
    <lineage>
        <taxon>Bacteria</taxon>
        <taxon>Bacillati</taxon>
        <taxon>Bacillota</taxon>
        <taxon>Bacilli</taxon>
        <taxon>Bacillales</taxon>
        <taxon>Bacillaceae</taxon>
        <taxon>Pseudobacillus</taxon>
    </lineage>
</organism>